<dbReference type="EMBL" id="JAOQJZ010000009">
    <property type="protein sequence ID" value="MCU6706160.1"/>
    <property type="molecule type" value="Genomic_DNA"/>
</dbReference>
<organism evidence="2 3">
    <name type="scientific">Hominimerdicola aceti</name>
    <dbReference type="NCBI Taxonomy" id="2981726"/>
    <lineage>
        <taxon>Bacteria</taxon>
        <taxon>Bacillati</taxon>
        <taxon>Bacillota</taxon>
        <taxon>Clostridia</taxon>
        <taxon>Eubacteriales</taxon>
        <taxon>Oscillospiraceae</taxon>
        <taxon>Hominimerdicola</taxon>
    </lineage>
</organism>
<keyword evidence="1" id="KW-0472">Membrane</keyword>
<protein>
    <submittedName>
        <fullName evidence="2">DUF6106 family protein</fullName>
    </submittedName>
</protein>
<dbReference type="RefSeq" id="WP_022287735.1">
    <property type="nucleotide sequence ID" value="NZ_JAOQJZ010000009.1"/>
</dbReference>
<accession>A0AAE3IHN4</accession>
<keyword evidence="3" id="KW-1185">Reference proteome</keyword>
<name>A0AAE3IHN4_9FIRM</name>
<keyword evidence="1" id="KW-0812">Transmembrane</keyword>
<proteinExistence type="predicted"/>
<feature type="transmembrane region" description="Helical" evidence="1">
    <location>
        <begin position="46"/>
        <end position="63"/>
    </location>
</feature>
<evidence type="ECO:0000313" key="2">
    <source>
        <dbReference type="EMBL" id="MCU6706160.1"/>
    </source>
</evidence>
<keyword evidence="1" id="KW-1133">Transmembrane helix</keyword>
<sequence>MDSFKEQIVRKIPTKNDKIQKIFIMIASVALAALCFIFPFGTQFSVIGIFLAAAALYGGYYLTTKLDVEYEYIFTNGEIDVDKITAQRSRKRLITFRCGSATDFGIADENFSVPEGATQVLACACDDSLTDYYITFNHKNLGLTTVIFTPDDDMLALMKPALPRTLRK</sequence>
<dbReference type="Proteomes" id="UP001208131">
    <property type="component" value="Unassembled WGS sequence"/>
</dbReference>
<reference evidence="2 3" key="1">
    <citation type="journal article" date="2021" name="ISME Commun">
        <title>Automated analysis of genomic sequences facilitates high-throughput and comprehensive description of bacteria.</title>
        <authorList>
            <person name="Hitch T.C.A."/>
        </authorList>
    </citation>
    <scope>NUCLEOTIDE SEQUENCE [LARGE SCALE GENOMIC DNA]</scope>
    <source>
        <strain evidence="2 3">Sanger_31</strain>
    </source>
</reference>
<gene>
    <name evidence="2" type="ORF">OCV57_09525</name>
</gene>
<dbReference type="AlphaFoldDB" id="A0AAE3IHN4"/>
<evidence type="ECO:0000256" key="1">
    <source>
        <dbReference type="SAM" id="Phobius"/>
    </source>
</evidence>
<comment type="caution">
    <text evidence="2">The sequence shown here is derived from an EMBL/GenBank/DDBJ whole genome shotgun (WGS) entry which is preliminary data.</text>
</comment>
<feature type="transmembrane region" description="Helical" evidence="1">
    <location>
        <begin position="21"/>
        <end position="40"/>
    </location>
</feature>
<dbReference type="InterPro" id="IPR046088">
    <property type="entry name" value="DUF6106"/>
</dbReference>
<evidence type="ECO:0000313" key="3">
    <source>
        <dbReference type="Proteomes" id="UP001208131"/>
    </source>
</evidence>
<dbReference type="Pfam" id="PF19601">
    <property type="entry name" value="DUF6106"/>
    <property type="match status" value="1"/>
</dbReference>